<evidence type="ECO:0000313" key="3">
    <source>
        <dbReference type="Proteomes" id="UP000789901"/>
    </source>
</evidence>
<dbReference type="EMBL" id="CAJVQB010002217">
    <property type="protein sequence ID" value="CAG8566650.1"/>
    <property type="molecule type" value="Genomic_DNA"/>
</dbReference>
<proteinExistence type="predicted"/>
<evidence type="ECO:0000259" key="1">
    <source>
        <dbReference type="PROSITE" id="PS50011"/>
    </source>
</evidence>
<dbReference type="Pfam" id="PF07714">
    <property type="entry name" value="PK_Tyr_Ser-Thr"/>
    <property type="match status" value="1"/>
</dbReference>
<keyword evidence="3" id="KW-1185">Reference proteome</keyword>
<protein>
    <submittedName>
        <fullName evidence="2">28305_t:CDS:1</fullName>
    </submittedName>
</protein>
<accession>A0ABN7UDS9</accession>
<evidence type="ECO:0000313" key="2">
    <source>
        <dbReference type="EMBL" id="CAG8566650.1"/>
    </source>
</evidence>
<reference evidence="2 3" key="1">
    <citation type="submission" date="2021-06" db="EMBL/GenBank/DDBJ databases">
        <authorList>
            <person name="Kallberg Y."/>
            <person name="Tangrot J."/>
            <person name="Rosling A."/>
        </authorList>
    </citation>
    <scope>NUCLEOTIDE SEQUENCE [LARGE SCALE GENOMIC DNA]</scope>
    <source>
        <strain evidence="2 3">120-4 pot B 10/14</strain>
    </source>
</reference>
<gene>
    <name evidence="2" type="ORF">GMARGA_LOCUS5281</name>
</gene>
<dbReference type="InterPro" id="IPR001245">
    <property type="entry name" value="Ser-Thr/Tyr_kinase_cat_dom"/>
</dbReference>
<dbReference type="InterPro" id="IPR000719">
    <property type="entry name" value="Prot_kinase_dom"/>
</dbReference>
<dbReference type="SUPFAM" id="SSF56112">
    <property type="entry name" value="Protein kinase-like (PK-like)"/>
    <property type="match status" value="1"/>
</dbReference>
<organism evidence="2 3">
    <name type="scientific">Gigaspora margarita</name>
    <dbReference type="NCBI Taxonomy" id="4874"/>
    <lineage>
        <taxon>Eukaryota</taxon>
        <taxon>Fungi</taxon>
        <taxon>Fungi incertae sedis</taxon>
        <taxon>Mucoromycota</taxon>
        <taxon>Glomeromycotina</taxon>
        <taxon>Glomeromycetes</taxon>
        <taxon>Diversisporales</taxon>
        <taxon>Gigasporaceae</taxon>
        <taxon>Gigaspora</taxon>
    </lineage>
</organism>
<dbReference type="Gene3D" id="1.10.510.10">
    <property type="entry name" value="Transferase(Phosphotransferase) domain 1"/>
    <property type="match status" value="1"/>
</dbReference>
<name>A0ABN7UDS9_GIGMA</name>
<sequence>MTKLVDSENDKYMLVCQFAADASLRDYLTRNQISRKAKLKMARDIAKGLKYLHERGIVHENLVSCLDFLNQIYNKMSSPIFMQYLYNSKIIEP</sequence>
<feature type="domain" description="Protein kinase" evidence="1">
    <location>
        <begin position="1"/>
        <end position="93"/>
    </location>
</feature>
<dbReference type="InterPro" id="IPR011009">
    <property type="entry name" value="Kinase-like_dom_sf"/>
</dbReference>
<dbReference type="Proteomes" id="UP000789901">
    <property type="component" value="Unassembled WGS sequence"/>
</dbReference>
<dbReference type="PROSITE" id="PS50011">
    <property type="entry name" value="PROTEIN_KINASE_DOM"/>
    <property type="match status" value="1"/>
</dbReference>
<comment type="caution">
    <text evidence="2">The sequence shown here is derived from an EMBL/GenBank/DDBJ whole genome shotgun (WGS) entry which is preliminary data.</text>
</comment>